<protein>
    <submittedName>
        <fullName evidence="2">Uncharacterized protein</fullName>
    </submittedName>
</protein>
<keyword evidence="1" id="KW-0175">Coiled coil</keyword>
<accession>A0ABP4LF43</accession>
<evidence type="ECO:0000313" key="3">
    <source>
        <dbReference type="Proteomes" id="UP001500177"/>
    </source>
</evidence>
<name>A0ABP4LF43_9MICO</name>
<evidence type="ECO:0000313" key="2">
    <source>
        <dbReference type="EMBL" id="GAA1522614.1"/>
    </source>
</evidence>
<keyword evidence="3" id="KW-1185">Reference proteome</keyword>
<dbReference type="EMBL" id="BAAALX010000016">
    <property type="protein sequence ID" value="GAA1522614.1"/>
    <property type="molecule type" value="Genomic_DNA"/>
</dbReference>
<proteinExistence type="predicted"/>
<gene>
    <name evidence="2" type="ORF">GCM10009690_27410</name>
</gene>
<evidence type="ECO:0000256" key="1">
    <source>
        <dbReference type="SAM" id="Coils"/>
    </source>
</evidence>
<dbReference type="Proteomes" id="UP001500177">
    <property type="component" value="Unassembled WGS sequence"/>
</dbReference>
<comment type="caution">
    <text evidence="2">The sequence shown here is derived from an EMBL/GenBank/DDBJ whole genome shotgun (WGS) entry which is preliminary data.</text>
</comment>
<organism evidence="2 3">
    <name type="scientific">Brevibacterium permense</name>
    <dbReference type="NCBI Taxonomy" id="234834"/>
    <lineage>
        <taxon>Bacteria</taxon>
        <taxon>Bacillati</taxon>
        <taxon>Actinomycetota</taxon>
        <taxon>Actinomycetes</taxon>
        <taxon>Micrococcales</taxon>
        <taxon>Brevibacteriaceae</taxon>
        <taxon>Brevibacterium</taxon>
    </lineage>
</organism>
<sequence length="80" mass="9155">MVQQLREDLRGLNQQLENLEAGLDQQRDRLRLRGLRLQQLIGGSRVEKKGLERLATSMKSLEASRRAVEDGRKAMANLQL</sequence>
<feature type="coiled-coil region" evidence="1">
    <location>
        <begin position="2"/>
        <end position="33"/>
    </location>
</feature>
<reference evidence="3" key="1">
    <citation type="journal article" date="2019" name="Int. J. Syst. Evol. Microbiol.">
        <title>The Global Catalogue of Microorganisms (GCM) 10K type strain sequencing project: providing services to taxonomists for standard genome sequencing and annotation.</title>
        <authorList>
            <consortium name="The Broad Institute Genomics Platform"/>
            <consortium name="The Broad Institute Genome Sequencing Center for Infectious Disease"/>
            <person name="Wu L."/>
            <person name="Ma J."/>
        </authorList>
    </citation>
    <scope>NUCLEOTIDE SEQUENCE [LARGE SCALE GENOMIC DNA]</scope>
    <source>
        <strain evidence="3">JCM 13318</strain>
    </source>
</reference>